<dbReference type="Proteomes" id="UP000664654">
    <property type="component" value="Unassembled WGS sequence"/>
</dbReference>
<organism evidence="1 2">
    <name type="scientific">Bowmanella dokdonensis</name>
    <dbReference type="NCBI Taxonomy" id="751969"/>
    <lineage>
        <taxon>Bacteria</taxon>
        <taxon>Pseudomonadati</taxon>
        <taxon>Pseudomonadota</taxon>
        <taxon>Gammaproteobacteria</taxon>
        <taxon>Alteromonadales</taxon>
        <taxon>Alteromonadaceae</taxon>
        <taxon>Bowmanella</taxon>
    </lineage>
</organism>
<comment type="caution">
    <text evidence="1">The sequence shown here is derived from an EMBL/GenBank/DDBJ whole genome shotgun (WGS) entry which is preliminary data.</text>
</comment>
<evidence type="ECO:0000313" key="2">
    <source>
        <dbReference type="Proteomes" id="UP000664654"/>
    </source>
</evidence>
<reference evidence="1" key="1">
    <citation type="submission" date="2021-03" db="EMBL/GenBank/DDBJ databases">
        <title>novel species isolated from a fishpond in China.</title>
        <authorList>
            <person name="Lu H."/>
            <person name="Cai Z."/>
        </authorList>
    </citation>
    <scope>NUCLEOTIDE SEQUENCE</scope>
    <source>
        <strain evidence="1">JCM 30855</strain>
    </source>
</reference>
<dbReference type="NCBIfam" id="TIGR02285">
    <property type="entry name" value="TIGR02285 family protein"/>
    <property type="match status" value="1"/>
</dbReference>
<evidence type="ECO:0000313" key="1">
    <source>
        <dbReference type="EMBL" id="MBN7825567.1"/>
    </source>
</evidence>
<accession>A0A939DNQ2</accession>
<dbReference type="SUPFAM" id="SSF53850">
    <property type="entry name" value="Periplasmic binding protein-like II"/>
    <property type="match status" value="1"/>
</dbReference>
<name>A0A939DNQ2_9ALTE</name>
<protein>
    <submittedName>
        <fullName evidence="1">TIGR02285 family protein</fullName>
    </submittedName>
</protein>
<keyword evidence="2" id="KW-1185">Reference proteome</keyword>
<dbReference type="AlphaFoldDB" id="A0A939DNQ2"/>
<dbReference type="EMBL" id="JAFKCV010000004">
    <property type="protein sequence ID" value="MBN7825567.1"/>
    <property type="molecule type" value="Genomic_DNA"/>
</dbReference>
<dbReference type="RefSeq" id="WP_206573670.1">
    <property type="nucleotide sequence ID" value="NZ_JAFKCV010000004.1"/>
</dbReference>
<proteinExistence type="predicted"/>
<sequence length="275" mass="31740">MPLVLLLMLFLPALVKSQEILWLRPDFPPATFVRGPLQDKGYNDLSRLYLADRLPEYTHRVEEASYERIARVMKERNACIVGFYKSPQREKHILYSQPRLMILANGLIIRASDRQRFAPFLREDGIDVEKLAEQKSLLAGVADGRLYKGSIDPLIERHRTDGHFHLRSGQDVFFGLLRMLDRGRIDYTFGFPVELTYQQRAQSLSQAMVFLPVAGMPKATQSYVACSRNPWGEKVIARINGIIAAHRLDPEYLSYYQSWLDPDSRAFHQRLTEAQ</sequence>
<gene>
    <name evidence="1" type="ORF">J0A66_10065</name>
</gene>
<dbReference type="InterPro" id="IPR011972">
    <property type="entry name" value="CHP02285"/>
</dbReference>